<dbReference type="OrthoDB" id="3712018at2"/>
<feature type="compositionally biased region" description="Basic and acidic residues" evidence="1">
    <location>
        <begin position="214"/>
        <end position="229"/>
    </location>
</feature>
<sequence length="329" mass="34304">MAFNGTIQDLQSAEVVDSSGDKIGKVGQVYLYDGTQEPTWVTVNTGFFGTKESFIPLTEAEYADGRIRVPYEKSFVKDAPQIDPDGAISVEEEDELYRYYGVTDDRAAADGEGRTAEQGRGAGDGANGPASPGQTGPGTGTTGAAGAAGAGAGADLGAGAGTRTGQHERTGASEGAAGAGAPRPGQETARDRAGDAGQQRHDGAGAGEGGESITLHEERANVGTERVETGKVRLRKHVVTDTETVQVPVEREEVVVERVPASGETGGRISEDDVEVTLHEERPVVETETVATEQVNVGKRSVTDTEEVTTQTAHEELDVEGEEGTFRES</sequence>
<dbReference type="InterPro" id="IPR027275">
    <property type="entry name" value="PRC-brl_dom"/>
</dbReference>
<keyword evidence="5" id="KW-1185">Reference proteome</keyword>
<evidence type="ECO:0000256" key="1">
    <source>
        <dbReference type="SAM" id="MobiDB-lite"/>
    </source>
</evidence>
<dbReference type="GO" id="GO:0030077">
    <property type="term" value="C:plasma membrane light-harvesting complex"/>
    <property type="evidence" value="ECO:0007669"/>
    <property type="project" value="InterPro"/>
</dbReference>
<dbReference type="RefSeq" id="WP_096165951.1">
    <property type="nucleotide sequence ID" value="NZ_BAAAIQ010000022.1"/>
</dbReference>
<comment type="caution">
    <text evidence="4">The sequence shown here is derived from an EMBL/GenBank/DDBJ whole genome shotgun (WGS) entry which is preliminary data.</text>
</comment>
<feature type="compositionally biased region" description="Gly residues" evidence="1">
    <location>
        <begin position="135"/>
        <end position="162"/>
    </location>
</feature>
<feature type="compositionally biased region" description="Basic and acidic residues" evidence="1">
    <location>
        <begin position="188"/>
        <end position="203"/>
    </location>
</feature>
<evidence type="ECO:0008006" key="6">
    <source>
        <dbReference type="Google" id="ProtNLM"/>
    </source>
</evidence>
<dbReference type="GO" id="GO:0019684">
    <property type="term" value="P:photosynthesis, light reaction"/>
    <property type="evidence" value="ECO:0007669"/>
    <property type="project" value="InterPro"/>
</dbReference>
<feature type="region of interest" description="Disordered" evidence="1">
    <location>
        <begin position="108"/>
        <end position="229"/>
    </location>
</feature>
<name>A0A2A3YID8_9MICO</name>
<evidence type="ECO:0000259" key="2">
    <source>
        <dbReference type="Pfam" id="PF05239"/>
    </source>
</evidence>
<dbReference type="EMBL" id="NRGR01000018">
    <property type="protein sequence ID" value="PCC39057.1"/>
    <property type="molecule type" value="Genomic_DNA"/>
</dbReference>
<dbReference type="GeneID" id="95329206"/>
<evidence type="ECO:0000313" key="5">
    <source>
        <dbReference type="Proteomes" id="UP000218598"/>
    </source>
</evidence>
<evidence type="ECO:0000313" key="4">
    <source>
        <dbReference type="EMBL" id="PCC39057.1"/>
    </source>
</evidence>
<dbReference type="Pfam" id="PF05239">
    <property type="entry name" value="PRC"/>
    <property type="match status" value="1"/>
</dbReference>
<organism evidence="4 5">
    <name type="scientific">Brachybacterium alimentarium</name>
    <dbReference type="NCBI Taxonomy" id="47845"/>
    <lineage>
        <taxon>Bacteria</taxon>
        <taxon>Bacillati</taxon>
        <taxon>Actinomycetota</taxon>
        <taxon>Actinomycetes</taxon>
        <taxon>Micrococcales</taxon>
        <taxon>Dermabacteraceae</taxon>
        <taxon>Brachybacterium</taxon>
    </lineage>
</organism>
<reference evidence="4 5" key="1">
    <citation type="journal article" date="2017" name="Elife">
        <title>Extensive horizontal gene transfer in cheese-associated bacteria.</title>
        <authorList>
            <person name="Bonham K.S."/>
            <person name="Wolfe B.E."/>
            <person name="Dutton R.J."/>
        </authorList>
    </citation>
    <scope>NUCLEOTIDE SEQUENCE [LARGE SCALE GENOMIC DNA]</scope>
    <source>
        <strain evidence="4 5">341_9</strain>
    </source>
</reference>
<dbReference type="InterPro" id="IPR011033">
    <property type="entry name" value="PRC_barrel-like_sf"/>
</dbReference>
<accession>A0A2A3YID8</accession>
<feature type="domain" description="PRC-barrel" evidence="2">
    <location>
        <begin position="7"/>
        <end position="72"/>
    </location>
</feature>
<protein>
    <recommendedName>
        <fullName evidence="6">Photosystem reaction center subunit H</fullName>
    </recommendedName>
</protein>
<proteinExistence type="predicted"/>
<feature type="region of interest" description="Disordered" evidence="1">
    <location>
        <begin position="290"/>
        <end position="329"/>
    </location>
</feature>
<gene>
    <name evidence="4" type="ORF">CIK66_10690</name>
</gene>
<dbReference type="InterPro" id="IPR014747">
    <property type="entry name" value="Bac_photo_RC_H_C"/>
</dbReference>
<dbReference type="InterPro" id="IPR019060">
    <property type="entry name" value="DUF2382"/>
</dbReference>
<feature type="compositionally biased region" description="Basic and acidic residues" evidence="1">
    <location>
        <begin position="108"/>
        <end position="117"/>
    </location>
</feature>
<feature type="compositionally biased region" description="Low complexity" evidence="1">
    <location>
        <begin position="172"/>
        <end position="185"/>
    </location>
</feature>
<dbReference type="PANTHER" id="PTHR38463">
    <property type="entry name" value="STRESS RESPONSE PROTEIN YSNF"/>
    <property type="match status" value="1"/>
</dbReference>
<dbReference type="Gene3D" id="3.90.50.10">
    <property type="entry name" value="Photosynthetic Reaction Center, subunit H, domain 2"/>
    <property type="match status" value="1"/>
</dbReference>
<dbReference type="InterPro" id="IPR052967">
    <property type="entry name" value="Stress_Response_Assoc"/>
</dbReference>
<feature type="domain" description="DUF2382" evidence="3">
    <location>
        <begin position="213"/>
        <end position="319"/>
    </location>
</feature>
<dbReference type="AlphaFoldDB" id="A0A2A3YID8"/>
<evidence type="ECO:0000259" key="3">
    <source>
        <dbReference type="Pfam" id="PF09557"/>
    </source>
</evidence>
<dbReference type="SUPFAM" id="SSF50346">
    <property type="entry name" value="PRC-barrel domain"/>
    <property type="match status" value="1"/>
</dbReference>
<dbReference type="Proteomes" id="UP000218598">
    <property type="component" value="Unassembled WGS sequence"/>
</dbReference>
<dbReference type="PANTHER" id="PTHR38463:SF1">
    <property type="entry name" value="STRESS RESPONSE PROTEIN YSNF"/>
    <property type="match status" value="1"/>
</dbReference>
<dbReference type="NCBIfam" id="TIGR02271">
    <property type="entry name" value="YsnF/AvaK domain"/>
    <property type="match status" value="1"/>
</dbReference>
<dbReference type="Pfam" id="PF09557">
    <property type="entry name" value="DUF2382"/>
    <property type="match status" value="1"/>
</dbReference>